<gene>
    <name evidence="1" type="ORF">CBG49_01545</name>
</gene>
<reference evidence="2" key="1">
    <citation type="submission" date="2017-06" db="EMBL/GenBank/DDBJ databases">
        <title>Complete genome sequence of Capnocytophaga sp. KCOM 1579 (=ChDC OS43) isolated from a human refractory periapical abscess lesion.</title>
        <authorList>
            <person name="Kook J.-K."/>
            <person name="Park S.-N."/>
            <person name="Lim Y.K."/>
            <person name="Roh H."/>
        </authorList>
    </citation>
    <scope>NUCLEOTIDE SEQUENCE [LARGE SCALE GENOMIC DNA]</scope>
    <source>
        <strain evidence="2">ChDC OS43</strain>
    </source>
</reference>
<keyword evidence="2" id="KW-1185">Reference proteome</keyword>
<accession>A0A1Z4BKR9</accession>
<dbReference type="KEGG" id="capn:CBG49_01545"/>
<protein>
    <submittedName>
        <fullName evidence="1">Uncharacterized protein</fullName>
    </submittedName>
</protein>
<dbReference type="Proteomes" id="UP000197007">
    <property type="component" value="Chromosome"/>
</dbReference>
<name>A0A1Z4BKR9_9FLAO</name>
<proteinExistence type="predicted"/>
<evidence type="ECO:0000313" key="1">
    <source>
        <dbReference type="EMBL" id="ASF41876.1"/>
    </source>
</evidence>
<sequence>MDLNKILYFSLLRFCGEQQEEKEELLKITNYQNEEGDFLLATLPKKRELDELLYALKNDALYNKLQTEISRSCFEDIFSLLEVCLRAFYYYDNHYINDRLQFFSLIQLLKKENTEHAFKYLLFFNPCGETFIERNQLTKQGYFMDNIAIDIKEVFEKLFSAVFELKNKKECYYQIAKKDIECLYSLLREIVYTIFGAQTLMLSQAVKTFFEIDEDREKLYLSLSKAIDFYKLVSFDNEDNSASHYYMRDYMGEENPTIENKVCKSAKTKYKSECLIDSYLFKYAKTPDEFIAFLGFLKAHNFQQYIKFSILLFSHPLIIFDWEFKRALCHSKIREVLPQGGYAMNLLDKLKTIVQKNN</sequence>
<dbReference type="RefSeq" id="WP_088593085.1">
    <property type="nucleotide sequence ID" value="NZ_CP022022.1"/>
</dbReference>
<evidence type="ECO:0000313" key="2">
    <source>
        <dbReference type="Proteomes" id="UP000197007"/>
    </source>
</evidence>
<dbReference type="EMBL" id="CP022022">
    <property type="protein sequence ID" value="ASF41876.1"/>
    <property type="molecule type" value="Genomic_DNA"/>
</dbReference>
<dbReference type="AlphaFoldDB" id="A0A1Z4BKR9"/>
<organism evidence="1 2">
    <name type="scientific">Capnocytophaga endodontalis</name>
    <dbReference type="NCBI Taxonomy" id="2708117"/>
    <lineage>
        <taxon>Bacteria</taxon>
        <taxon>Pseudomonadati</taxon>
        <taxon>Bacteroidota</taxon>
        <taxon>Flavobacteriia</taxon>
        <taxon>Flavobacteriales</taxon>
        <taxon>Flavobacteriaceae</taxon>
        <taxon>Capnocytophaga</taxon>
    </lineage>
</organism>